<organism evidence="1 2">
    <name type="scientific">Acetobacter pasteurianus</name>
    <name type="common">Acetobacter turbidans</name>
    <dbReference type="NCBI Taxonomy" id="438"/>
    <lineage>
        <taxon>Bacteria</taxon>
        <taxon>Pseudomonadati</taxon>
        <taxon>Pseudomonadota</taxon>
        <taxon>Alphaproteobacteria</taxon>
        <taxon>Acetobacterales</taxon>
        <taxon>Acetobacteraceae</taxon>
        <taxon>Acetobacter</taxon>
    </lineage>
</organism>
<sequence>MKKNVLVMISGIAILGGIGWLGARHAEHLMLDKSIERFRQTLGPDASFTYKKATPGVLGRSVKFTSLVFRQGPETITADEAEVSKPVTKGSESPLIEHLSFRNFQMADTAGSLHLAKLAMEGVTLPVKEDVHTPAHTLSIQHAEATKLHGFIDSLQSDIAADTVTVDDFGESMASHLEATKLQFSADVPPARHVSADHVGIDGLDLAGLYNSLTTGAAYTGRNGTRDIQIDHLAIDGDSPLLRAVKILSHSSKSETAEQEVSSVQDAELWPSLPNLGWLPTLGYDHLRASLVLNDTHDLKTDKLHIEELSVDAAQMGRLHLDGDFAQAGSHAVVAANADMQVLHMHMNYMDHGLVPKILDQAAKARNMNLQDMLSGWQEQIKQGNNPILAQALTYALHPEKGPLDIYIQPQRPLPLMTVLASLGAVGVAPQIAQQVGLSLHTP</sequence>
<evidence type="ECO:0008006" key="3">
    <source>
        <dbReference type="Google" id="ProtNLM"/>
    </source>
</evidence>
<gene>
    <name evidence="1" type="ORF">SRCM100623_01827</name>
</gene>
<evidence type="ECO:0000313" key="1">
    <source>
        <dbReference type="EMBL" id="OAZ72195.1"/>
    </source>
</evidence>
<accession>A0A1A0DAY9</accession>
<protein>
    <recommendedName>
        <fullName evidence="3">DUF945 domain-containing protein</fullName>
    </recommendedName>
</protein>
<evidence type="ECO:0000313" key="2">
    <source>
        <dbReference type="Proteomes" id="UP000093796"/>
    </source>
</evidence>
<dbReference type="AlphaFoldDB" id="A0A1A0DAY9"/>
<dbReference type="OrthoDB" id="7225413at2"/>
<dbReference type="Proteomes" id="UP000093796">
    <property type="component" value="Unassembled WGS sequence"/>
</dbReference>
<proteinExistence type="predicted"/>
<reference evidence="1 2" key="1">
    <citation type="submission" date="2016-05" db="EMBL/GenBank/DDBJ databases">
        <title>Genome sequencing of Acetobacter pasteurianus strain SRCM100623.</title>
        <authorList>
            <person name="Song Y.R."/>
        </authorList>
    </citation>
    <scope>NUCLEOTIDE SEQUENCE [LARGE SCALE GENOMIC DNA]</scope>
    <source>
        <strain evidence="1 2">SRCM100623</strain>
    </source>
</reference>
<name>A0A1A0DAY9_ACEPA</name>
<dbReference type="RefSeq" id="WP_003629544.1">
    <property type="nucleotide sequence ID" value="NZ_LYUD01000102.1"/>
</dbReference>
<dbReference type="PATRIC" id="fig|438.15.peg.2031"/>
<dbReference type="EMBL" id="LYUD01000102">
    <property type="protein sequence ID" value="OAZ72195.1"/>
    <property type="molecule type" value="Genomic_DNA"/>
</dbReference>
<comment type="caution">
    <text evidence="1">The sequence shown here is derived from an EMBL/GenBank/DDBJ whole genome shotgun (WGS) entry which is preliminary data.</text>
</comment>